<evidence type="ECO:0000313" key="1">
    <source>
        <dbReference type="EMBL" id="KAF6151447.1"/>
    </source>
</evidence>
<evidence type="ECO:0000313" key="2">
    <source>
        <dbReference type="Proteomes" id="UP000541444"/>
    </source>
</evidence>
<gene>
    <name evidence="1" type="ORF">GIB67_016259</name>
</gene>
<keyword evidence="2" id="KW-1185">Reference proteome</keyword>
<name>A0A7J7M984_9MAGN</name>
<dbReference type="AlphaFoldDB" id="A0A7J7M984"/>
<dbReference type="EMBL" id="JACGCM010001690">
    <property type="protein sequence ID" value="KAF6151447.1"/>
    <property type="molecule type" value="Genomic_DNA"/>
</dbReference>
<accession>A0A7J7M984</accession>
<sequence length="71" mass="8166">MKRKLVGTRLPTFTQNDSKELIGSLNFIGINHYATVYVQDTPRYLDKHGNDYIQDLSVSTSCKSIVNYFIH</sequence>
<dbReference type="OrthoDB" id="65569at2759"/>
<dbReference type="InterPro" id="IPR017853">
    <property type="entry name" value="GH"/>
</dbReference>
<comment type="caution">
    <text evidence="1">The sequence shown here is derived from an EMBL/GenBank/DDBJ whole genome shotgun (WGS) entry which is preliminary data.</text>
</comment>
<dbReference type="SUPFAM" id="SSF51445">
    <property type="entry name" value="(Trans)glycosidases"/>
    <property type="match status" value="1"/>
</dbReference>
<organism evidence="1 2">
    <name type="scientific">Kingdonia uniflora</name>
    <dbReference type="NCBI Taxonomy" id="39325"/>
    <lineage>
        <taxon>Eukaryota</taxon>
        <taxon>Viridiplantae</taxon>
        <taxon>Streptophyta</taxon>
        <taxon>Embryophyta</taxon>
        <taxon>Tracheophyta</taxon>
        <taxon>Spermatophyta</taxon>
        <taxon>Magnoliopsida</taxon>
        <taxon>Ranunculales</taxon>
        <taxon>Circaeasteraceae</taxon>
        <taxon>Kingdonia</taxon>
    </lineage>
</organism>
<dbReference type="Gene3D" id="3.20.20.80">
    <property type="entry name" value="Glycosidases"/>
    <property type="match status" value="1"/>
</dbReference>
<dbReference type="Proteomes" id="UP000541444">
    <property type="component" value="Unassembled WGS sequence"/>
</dbReference>
<evidence type="ECO:0008006" key="3">
    <source>
        <dbReference type="Google" id="ProtNLM"/>
    </source>
</evidence>
<protein>
    <recommendedName>
        <fullName evidence="3">Beta-glucosidase</fullName>
    </recommendedName>
</protein>
<proteinExistence type="predicted"/>
<reference evidence="1 2" key="1">
    <citation type="journal article" date="2020" name="IScience">
        <title>Genome Sequencing of the Endangered Kingdonia uniflora (Circaeasteraceae, Ranunculales) Reveals Potential Mechanisms of Evolutionary Specialization.</title>
        <authorList>
            <person name="Sun Y."/>
            <person name="Deng T."/>
            <person name="Zhang A."/>
            <person name="Moore M.J."/>
            <person name="Landis J.B."/>
            <person name="Lin N."/>
            <person name="Zhang H."/>
            <person name="Zhang X."/>
            <person name="Huang J."/>
            <person name="Zhang X."/>
            <person name="Sun H."/>
            <person name="Wang H."/>
        </authorList>
    </citation>
    <scope>NUCLEOTIDE SEQUENCE [LARGE SCALE GENOMIC DNA]</scope>
    <source>
        <strain evidence="1">TB1705</strain>
        <tissue evidence="1">Leaf</tissue>
    </source>
</reference>